<protein>
    <recommendedName>
        <fullName evidence="3">C_GCAxxG_C_C family protein</fullName>
    </recommendedName>
</protein>
<evidence type="ECO:0000313" key="2">
    <source>
        <dbReference type="Proteomes" id="UP000195455"/>
    </source>
</evidence>
<name>A0A1Y3TWN5_9FIRM</name>
<reference evidence="2" key="1">
    <citation type="submission" date="2017-04" db="EMBL/GenBank/DDBJ databases">
        <title>Function of individual gut microbiota members based on whole genome sequencing of pure cultures obtained from chicken caecum.</title>
        <authorList>
            <person name="Medvecky M."/>
            <person name="Cejkova D."/>
            <person name="Polansky O."/>
            <person name="Karasova D."/>
            <person name="Kubasova T."/>
            <person name="Cizek A."/>
            <person name="Rychlik I."/>
        </authorList>
    </citation>
    <scope>NUCLEOTIDE SEQUENCE [LARGE SCALE GENOMIC DNA]</scope>
    <source>
        <strain evidence="2">An75</strain>
    </source>
</reference>
<accession>A0A1Y3TWN5</accession>
<dbReference type="AlphaFoldDB" id="A0A1Y3TWN5"/>
<dbReference type="EMBL" id="NFHM01000025">
    <property type="protein sequence ID" value="OUN40974.1"/>
    <property type="molecule type" value="Genomic_DNA"/>
</dbReference>
<evidence type="ECO:0000313" key="1">
    <source>
        <dbReference type="EMBL" id="OUN40974.1"/>
    </source>
</evidence>
<gene>
    <name evidence="1" type="ORF">B5G26_13095</name>
</gene>
<dbReference type="InterPro" id="IPR010181">
    <property type="entry name" value="CGCAxxGCC_motif"/>
</dbReference>
<sequence>MLLRKEITELTELTERQKRVEENHKKGYNCAQAVACAYSDLFGVDEKEAFRAVECFGRGMGVMGTCGAVSAMAYLVGLKVSDANLENPKTKVDCYDTFKAMSELFANKNQSTLCSELKGMGTGVVLRSCQGCMADAAEIVEKHLLQENK</sequence>
<dbReference type="Pfam" id="PF09719">
    <property type="entry name" value="C_GCAxxG_C_C"/>
    <property type="match status" value="1"/>
</dbReference>
<organism evidence="1 2">
    <name type="scientific">Anaerotignum lactatifermentans</name>
    <dbReference type="NCBI Taxonomy" id="160404"/>
    <lineage>
        <taxon>Bacteria</taxon>
        <taxon>Bacillati</taxon>
        <taxon>Bacillota</taxon>
        <taxon>Clostridia</taxon>
        <taxon>Lachnospirales</taxon>
        <taxon>Anaerotignaceae</taxon>
        <taxon>Anaerotignum</taxon>
    </lineage>
</organism>
<evidence type="ECO:0008006" key="3">
    <source>
        <dbReference type="Google" id="ProtNLM"/>
    </source>
</evidence>
<dbReference type="Proteomes" id="UP000195455">
    <property type="component" value="Unassembled WGS sequence"/>
</dbReference>
<comment type="caution">
    <text evidence="1">The sequence shown here is derived from an EMBL/GenBank/DDBJ whole genome shotgun (WGS) entry which is preliminary data.</text>
</comment>
<proteinExistence type="predicted"/>